<evidence type="ECO:0000313" key="2">
    <source>
        <dbReference type="Proteomes" id="UP001526201"/>
    </source>
</evidence>
<reference evidence="1 2" key="1">
    <citation type="journal article" date="2022" name="BMC Genomics">
        <title>Comparative genome analysis of mycobacteria focusing on tRNA and non-coding RNA.</title>
        <authorList>
            <person name="Behra P.R.K."/>
            <person name="Pettersson B.M.F."/>
            <person name="Ramesh M."/>
            <person name="Das S."/>
            <person name="Dasgupta S."/>
            <person name="Kirsebom L.A."/>
        </authorList>
    </citation>
    <scope>NUCLEOTIDE SEQUENCE [LARGE SCALE GENOMIC DNA]</scope>
    <source>
        <strain evidence="1 2">DSM 44078</strain>
    </source>
</reference>
<keyword evidence="2" id="KW-1185">Reference proteome</keyword>
<comment type="caution">
    <text evidence="1">The sequence shown here is derived from an EMBL/GenBank/DDBJ whole genome shotgun (WGS) entry which is preliminary data.</text>
</comment>
<gene>
    <name evidence="1" type="ORF">H7J73_00950</name>
</gene>
<evidence type="ECO:0000313" key="1">
    <source>
        <dbReference type="EMBL" id="MCV7224615.1"/>
    </source>
</evidence>
<name>A0ABT3C565_9MYCO</name>
<dbReference type="Proteomes" id="UP001526201">
    <property type="component" value="Unassembled WGS sequence"/>
</dbReference>
<dbReference type="EMBL" id="JACKTY010000005">
    <property type="protein sequence ID" value="MCV7224615.1"/>
    <property type="molecule type" value="Genomic_DNA"/>
</dbReference>
<protein>
    <submittedName>
        <fullName evidence="1">Uncharacterized protein</fullName>
    </submittedName>
</protein>
<accession>A0ABT3C565</accession>
<proteinExistence type="predicted"/>
<dbReference type="RefSeq" id="WP_264065359.1">
    <property type="nucleotide sequence ID" value="NZ_JACKTY010000005.1"/>
</dbReference>
<sequence length="60" mass="6667">MLDTTQQIAERPDECLVRVADDDGAPTAFYWRGGQTEFAHITEISLGRLHLIGHRPGPCC</sequence>
<organism evidence="1 2">
    <name type="scientific">Mycolicibacterium komossense</name>
    <dbReference type="NCBI Taxonomy" id="1779"/>
    <lineage>
        <taxon>Bacteria</taxon>
        <taxon>Bacillati</taxon>
        <taxon>Actinomycetota</taxon>
        <taxon>Actinomycetes</taxon>
        <taxon>Mycobacteriales</taxon>
        <taxon>Mycobacteriaceae</taxon>
        <taxon>Mycolicibacterium</taxon>
    </lineage>
</organism>